<evidence type="ECO:0000313" key="2">
    <source>
        <dbReference type="EMBL" id="QLL30060.1"/>
    </source>
</evidence>
<feature type="domain" description="Putative restriction endonuclease" evidence="1">
    <location>
        <begin position="15"/>
        <end position="185"/>
    </location>
</feature>
<keyword evidence="2" id="KW-0378">Hydrolase</keyword>
<proteinExistence type="predicted"/>
<name>A0A7D6F4J8_9CYAN</name>
<dbReference type="PANTHER" id="PTHR34107:SF7">
    <property type="entry name" value="SLR2092 PROTEIN"/>
    <property type="match status" value="1"/>
</dbReference>
<evidence type="ECO:0000259" key="1">
    <source>
        <dbReference type="Pfam" id="PF05685"/>
    </source>
</evidence>
<dbReference type="PANTHER" id="PTHR34107">
    <property type="entry name" value="SLL0198 PROTEIN-RELATED"/>
    <property type="match status" value="1"/>
</dbReference>
<organism evidence="2 3">
    <name type="scientific">Thermosynechococcus sichuanensis E542</name>
    <dbReference type="NCBI Taxonomy" id="2016101"/>
    <lineage>
        <taxon>Bacteria</taxon>
        <taxon>Bacillati</taxon>
        <taxon>Cyanobacteriota</taxon>
        <taxon>Cyanophyceae</taxon>
        <taxon>Acaryochloridales</taxon>
        <taxon>Thermosynechococcaceae</taxon>
        <taxon>Thermosynechococcus</taxon>
        <taxon>Thermosynechococcus sichuanensis</taxon>
    </lineage>
</organism>
<keyword evidence="2" id="KW-0540">Nuclease</keyword>
<dbReference type="Proteomes" id="UP000261812">
    <property type="component" value="Chromosome"/>
</dbReference>
<dbReference type="Pfam" id="PF05685">
    <property type="entry name" value="Uma2"/>
    <property type="match status" value="1"/>
</dbReference>
<gene>
    <name evidence="2" type="ORF">D3A95_07755</name>
</gene>
<dbReference type="InterPro" id="IPR011335">
    <property type="entry name" value="Restrct_endonuc-II-like"/>
</dbReference>
<dbReference type="InterPro" id="IPR012296">
    <property type="entry name" value="Nuclease_put_TT1808"/>
</dbReference>
<dbReference type="CDD" id="cd06260">
    <property type="entry name" value="DUF820-like"/>
    <property type="match status" value="1"/>
</dbReference>
<dbReference type="Gene3D" id="3.90.1570.10">
    <property type="entry name" value="tt1808, chain A"/>
    <property type="match status" value="1"/>
</dbReference>
<dbReference type="GO" id="GO:0004519">
    <property type="term" value="F:endonuclease activity"/>
    <property type="evidence" value="ECO:0007669"/>
    <property type="project" value="UniProtKB-KW"/>
</dbReference>
<keyword evidence="3" id="KW-1185">Reference proteome</keyword>
<protein>
    <submittedName>
        <fullName evidence="2">Uma2 family endonuclease</fullName>
    </submittedName>
</protein>
<dbReference type="SUPFAM" id="SSF52980">
    <property type="entry name" value="Restriction endonuclease-like"/>
    <property type="match status" value="1"/>
</dbReference>
<dbReference type="InterPro" id="IPR008538">
    <property type="entry name" value="Uma2"/>
</dbReference>
<sequence length="190" mass="21336">MLTIALQPVLELTDEQFAAICCQNPDLQLERSPRGELIIMPPTGGETGRRNLQIAVQLYLWNQQSQLGVVFDSSTGFKLPNGAIRSPDVAWIRGDRWHALTAEQRQGFVPLCPDFGIELRSPSDDLQPLEAKMREYLDNGLQLGWLIDPQNQRVEIYRSQMPPEVAIAPRHLSGEDLLPGFVLDLRGIIP</sequence>
<evidence type="ECO:0000313" key="3">
    <source>
        <dbReference type="Proteomes" id="UP000261812"/>
    </source>
</evidence>
<dbReference type="KEGG" id="tsq:D3A95_07755"/>
<dbReference type="AlphaFoldDB" id="A0A7D6F4J8"/>
<accession>A0A7D6F4J8</accession>
<keyword evidence="2" id="KW-0255">Endonuclease</keyword>
<dbReference type="EMBL" id="CP032152">
    <property type="protein sequence ID" value="QLL30060.1"/>
    <property type="molecule type" value="Genomic_DNA"/>
</dbReference>
<reference evidence="3" key="1">
    <citation type="submission" date="2018-09" db="EMBL/GenBank/DDBJ databases">
        <title>Complete genome sequence of thermophilic cyanobacteria strain Thermosynechococcus elongatus PKUAC-SCTE542.</title>
        <authorList>
            <person name="Liang Y."/>
            <person name="Tang J."/>
            <person name="Daroch M."/>
        </authorList>
    </citation>
    <scope>NUCLEOTIDE SEQUENCE [LARGE SCALE GENOMIC DNA]</scope>
    <source>
        <strain evidence="3">E542</strain>
    </source>
</reference>